<keyword evidence="2" id="KW-0597">Phosphoprotein</keyword>
<dbReference type="Pfam" id="PF14765">
    <property type="entry name" value="PS-DH"/>
    <property type="match status" value="1"/>
</dbReference>
<dbReference type="InterPro" id="IPR049900">
    <property type="entry name" value="PKS_mFAS_DH"/>
</dbReference>
<feature type="domain" description="Ketosynthase family 3 (KS3)" evidence="8">
    <location>
        <begin position="11"/>
        <end position="436"/>
    </location>
</feature>
<feature type="active site" description="Proton donor; for dehydratase activity" evidence="6">
    <location>
        <position position="1178"/>
    </location>
</feature>
<gene>
    <name evidence="10" type="ORF">BU16DRAFT_621341</name>
</gene>
<dbReference type="SMART" id="SM00825">
    <property type="entry name" value="PKS_KS"/>
    <property type="match status" value="1"/>
</dbReference>
<dbReference type="SUPFAM" id="SSF50129">
    <property type="entry name" value="GroES-like"/>
    <property type="match status" value="1"/>
</dbReference>
<dbReference type="PROSITE" id="PS00606">
    <property type="entry name" value="KS3_1"/>
    <property type="match status" value="1"/>
</dbReference>
<dbReference type="InterPro" id="IPR013968">
    <property type="entry name" value="PKS_KR"/>
</dbReference>
<keyword evidence="4" id="KW-0560">Oxidoreductase</keyword>
<dbReference type="InterPro" id="IPR020806">
    <property type="entry name" value="PKS_PP-bd"/>
</dbReference>
<evidence type="ECO:0000256" key="6">
    <source>
        <dbReference type="PROSITE-ProRule" id="PRU01363"/>
    </source>
</evidence>
<dbReference type="SUPFAM" id="SSF51735">
    <property type="entry name" value="NAD(P)-binding Rossmann-fold domains"/>
    <property type="match status" value="2"/>
</dbReference>
<dbReference type="InterPro" id="IPR001227">
    <property type="entry name" value="Ac_transferase_dom_sf"/>
</dbReference>
<dbReference type="PROSITE" id="PS00012">
    <property type="entry name" value="PHOSPHOPANTETHEINE"/>
    <property type="match status" value="1"/>
</dbReference>
<dbReference type="Gene3D" id="3.90.180.10">
    <property type="entry name" value="Medium-chain alcohol dehydrogenases, catalytic domain"/>
    <property type="match status" value="1"/>
</dbReference>
<accession>A0A6A6QHZ8</accession>
<dbReference type="GO" id="GO:0044550">
    <property type="term" value="P:secondary metabolite biosynthetic process"/>
    <property type="evidence" value="ECO:0007669"/>
    <property type="project" value="TreeGrafter"/>
</dbReference>
<dbReference type="InterPro" id="IPR011032">
    <property type="entry name" value="GroES-like_sf"/>
</dbReference>
<evidence type="ECO:0000256" key="3">
    <source>
        <dbReference type="ARBA" id="ARBA00022679"/>
    </source>
</evidence>
<dbReference type="Gene3D" id="1.10.1200.10">
    <property type="entry name" value="ACP-like"/>
    <property type="match status" value="1"/>
</dbReference>
<dbReference type="Gene3D" id="3.40.366.10">
    <property type="entry name" value="Malonyl-Coenzyme A Acyl Carrier Protein, domain 2"/>
    <property type="match status" value="1"/>
</dbReference>
<keyword evidence="5" id="KW-0511">Multifunctional enzyme</keyword>
<dbReference type="SUPFAM" id="SSF53901">
    <property type="entry name" value="Thiolase-like"/>
    <property type="match status" value="1"/>
</dbReference>
<dbReference type="InterPro" id="IPR014031">
    <property type="entry name" value="Ketoacyl_synth_C"/>
</dbReference>
<dbReference type="InterPro" id="IPR049552">
    <property type="entry name" value="PKS_DH_N"/>
</dbReference>
<dbReference type="InterPro" id="IPR020843">
    <property type="entry name" value="ER"/>
</dbReference>
<dbReference type="SUPFAM" id="SSF55048">
    <property type="entry name" value="Probable ACP-binding domain of malonyl-CoA ACP transacylase"/>
    <property type="match status" value="1"/>
</dbReference>
<dbReference type="GO" id="GO:0031177">
    <property type="term" value="F:phosphopantetheine binding"/>
    <property type="evidence" value="ECO:0007669"/>
    <property type="project" value="InterPro"/>
</dbReference>
<dbReference type="InterPro" id="IPR009081">
    <property type="entry name" value="PP-bd_ACP"/>
</dbReference>
<dbReference type="PANTHER" id="PTHR43775:SF29">
    <property type="entry name" value="ASPERFURANONE POLYKETIDE SYNTHASE AFOG-RELATED"/>
    <property type="match status" value="1"/>
</dbReference>
<dbReference type="InterPro" id="IPR020841">
    <property type="entry name" value="PKS_Beta-ketoAc_synthase_dom"/>
</dbReference>
<feature type="region of interest" description="N-terminal hotdog fold" evidence="6">
    <location>
        <begin position="950"/>
        <end position="1085"/>
    </location>
</feature>
<evidence type="ECO:0000256" key="1">
    <source>
        <dbReference type="ARBA" id="ARBA00022450"/>
    </source>
</evidence>
<dbReference type="InterPro" id="IPR032821">
    <property type="entry name" value="PKS_assoc"/>
</dbReference>
<dbReference type="SUPFAM" id="SSF52151">
    <property type="entry name" value="FabD/lysophospholipase-like"/>
    <property type="match status" value="1"/>
</dbReference>
<dbReference type="SMART" id="SM00827">
    <property type="entry name" value="PKS_AT"/>
    <property type="match status" value="1"/>
</dbReference>
<evidence type="ECO:0000313" key="10">
    <source>
        <dbReference type="EMBL" id="KAF2491841.1"/>
    </source>
</evidence>
<dbReference type="GO" id="GO:0004312">
    <property type="term" value="F:fatty acid synthase activity"/>
    <property type="evidence" value="ECO:0007669"/>
    <property type="project" value="TreeGrafter"/>
</dbReference>
<dbReference type="InterPro" id="IPR050091">
    <property type="entry name" value="PKS_NRPS_Biosynth_Enz"/>
</dbReference>
<dbReference type="PROSITE" id="PS52004">
    <property type="entry name" value="KS3_2"/>
    <property type="match status" value="1"/>
</dbReference>
<dbReference type="Gene3D" id="3.10.129.110">
    <property type="entry name" value="Polyketide synthase dehydratase"/>
    <property type="match status" value="1"/>
</dbReference>
<reference evidence="10" key="1">
    <citation type="journal article" date="2020" name="Stud. Mycol.">
        <title>101 Dothideomycetes genomes: a test case for predicting lifestyles and emergence of pathogens.</title>
        <authorList>
            <person name="Haridas S."/>
            <person name="Albert R."/>
            <person name="Binder M."/>
            <person name="Bloem J."/>
            <person name="Labutti K."/>
            <person name="Salamov A."/>
            <person name="Andreopoulos B."/>
            <person name="Baker S."/>
            <person name="Barry K."/>
            <person name="Bills G."/>
            <person name="Bluhm B."/>
            <person name="Cannon C."/>
            <person name="Castanera R."/>
            <person name="Culley D."/>
            <person name="Daum C."/>
            <person name="Ezra D."/>
            <person name="Gonzalez J."/>
            <person name="Henrissat B."/>
            <person name="Kuo A."/>
            <person name="Liang C."/>
            <person name="Lipzen A."/>
            <person name="Lutzoni F."/>
            <person name="Magnuson J."/>
            <person name="Mondo S."/>
            <person name="Nolan M."/>
            <person name="Ohm R."/>
            <person name="Pangilinan J."/>
            <person name="Park H.-J."/>
            <person name="Ramirez L."/>
            <person name="Alfaro M."/>
            <person name="Sun H."/>
            <person name="Tritt A."/>
            <person name="Yoshinaga Y."/>
            <person name="Zwiers L.-H."/>
            <person name="Turgeon B."/>
            <person name="Goodwin S."/>
            <person name="Spatafora J."/>
            <person name="Crous P."/>
            <person name="Grigoriev I."/>
        </authorList>
    </citation>
    <scope>NUCLEOTIDE SEQUENCE</scope>
    <source>
        <strain evidence="10">CBS 269.34</strain>
    </source>
</reference>
<evidence type="ECO:0000313" key="11">
    <source>
        <dbReference type="Proteomes" id="UP000799750"/>
    </source>
</evidence>
<evidence type="ECO:0000256" key="5">
    <source>
        <dbReference type="ARBA" id="ARBA00023268"/>
    </source>
</evidence>
<dbReference type="PROSITE" id="PS50075">
    <property type="entry name" value="CARRIER"/>
    <property type="match status" value="1"/>
</dbReference>
<dbReference type="Gene3D" id="3.40.47.10">
    <property type="match status" value="1"/>
</dbReference>
<sequence length="2414" mass="261345">MASSSKGDVEVADIAVVGLACRFPGGASNSTKFWDLLYERKSAYSEVPQSRYNAKAFHHRGGDKLNTLSCTGGHFLDQDVSSFDAPFFNVTAHEAKAMDPTARMLLEVTYEALENAGLPIENLTGSDTSCYVGCFTRDYHEMLMRDAETSPMYAGTGTGFSLLSNRVSWFYDFRGPSMTLDTACSSSLVGLHLACQGLRAGESKVAVVSGANLILSPELAMFLSNLHMLSKEGLSRSFAEGVSGYGRGEGIATVILKPLADALRDGDSIRAVIRGTGINQDGHTTGITLPNSDAQASLIQSTYRSAGLDFSQTSYFEAHGTGTAVGDPLELSAVAKTLAKGRPPGSELLVGSVKSNIGHLEGAAGLAGFIKCVLMLETGIILPNIHFDKPNRRIPFDNWKIRVPTSAIPWPSNGLRRVSVNSFGYGGTNAHAILDDAGHYLTELGVRVDHIRNALIQTHGKAVHKQRLFIFSARDDAALDRMRTQYLKHLESVNSKATLKEAAEETAYMDSLSFTLSKRRSQFNWKACVVASTLEGLKKSLSVSKFASTRSSTTPRIAFVFTGQGAQWARMGVELLQYSVFRASVLAADRYLKGTLGCEWSATEELERDAGATKIQLARFSQPVCTILQVALVDLLTSWNIKPVGVVGHSSGEIGAAYSFGAISREDAWKISYWRGKLCSELATEAPELKGAMMAVGLSSSDAEKYFATITKGKLVVACVNSPTSVTISGDEAAIDELLQNLNFDGIFCRKLKVENAYHSHHMLSIADKYRERISDISTRSLPSEGNMRMASSVTGTLATYADLGPDYWVRNLVSPVLFSDAVQALSKDTTQRRRRAARTTEVTFDILLEVGPHAALKGPLRQIMQHQEIKNIPYESVLMRGEAATKAAIMAAGALYIRGVPISISDVNDLQTQPKALLDLPSYPWNHSLKYWSESRLSKNYRFREHGRHDLVGALTPTSSKLEPRWRHFLRSTENPWIRDHIVQSSILYPAAGILAMPLEAIQQIADKEKQIESIQLRDVHITKAMVVPDDQMGVECFLQLQPQRTGSSGPSGAWWDFSVSSCHEDQDVEENAFGSIKIKYKFDESGPWTTGKSLLHAAIKSEYEDSKRLCTRKIDPKDFYKRTEEAGLAYGPCFQGLTDISSGHGRACCTIAIPDTKSVMPSNIESGHLIHPTTLDIIFHSLFVGLGAEELEFQDAAVPISFDSLTLSMDLPSGAGAQFNGFCRTTRAGLREVVADVYMSDASWAEPKVQIKGIRCKELPRTNLSSLSDGAAKAPFGTLLWKPDITLLDHTALEEYITASSTANSAVKGTGSRIPEVFSDRTHPTKIPDRHNQICEIINLAAHKNPDLSILQIGAPETDLPLSVLSMLQKSATATPRFSSYTLADADNSKLEAAEVVLQDWKPLMTFKTLSPNFDLQGFEPQETTFNFIILSAVSLDDANREALFRNVQGLLSETGYLLVLNATSAGVLPSWNATETKLKLHPLCLYTEDSSKEATQNALFLATNPTTEQRDGDPIYVLQAKSKTARAAQICDAVVDGLTSKGLEAQFVEWTSSLADMKGKRLVSLLQLEEPLRADISAEDYDILKSVVLQNPQLLWVSIGEDPVMDASLGYLRVLKNENLNLDIRYLRLENKTDRSPDALAKAIAKIATVPNGDREFVEMDGHLCINRWVPDEGMSRMILSDQTAGSPEYMAMGETKTGLELNHGSLDQPDTFFFTTDTNASSELAANEVAVEVKAVAIKDKDAMSVKEFSGIVESVGKGCSNLKTGDRVCAAGIGSYRTVFKTSECLCQHIPKKVTFEEAASWPLTYGAAYLGLIQTGRLQPGQSVLIRAAASPLGQVAVKLAQAYGAIIFATVETDEQSSVIERSGVSRDHILYDGDQELAAAIATLFHGRGCDLILNNTTSKTGETWRRFWDSISSFGILVNIQDAAASTDSSVTALPSRGGASFSTIDMDLIVRETPSRMSDILQGLSTFLAKHDIKPIRPPSVFSADQVVDAFASLASQEHTSSAILSFSQQDRIPISPGTLNPLSLDPNATYILAGGLGGLGRSLARLLISNGARHLVFLSRSGPNSPNAQSMTTELTSLGATSRIYACDVSDSAAVQAAIAQCSQHMPPIRGAIQSAAVLNDSIYDNMTHALWRGAVGPKIQGSWNLHTHLPPDLDFFIMLSSISGVVGNRSQANYAAGNTFQDALAHYRRQRGLAAVSIDLGLMLGIGLIAERGGGTNLRRSEAVGLDEGEFHAIVTAAMKGGFGRSGMPTQLVTGLPTGGMLKRGGLEMPFYYDDPRFALLRKTGLRDVMGGEGDGDAGPEGDSLQVVLAQATSVQEAGRAISAALAARLAKGLQTAAENIDVEKPLHSYGVDSLMAVETRTWIMREVKADVSLFDVLSGASIAALAMKIAGLSKLVPDGLE</sequence>
<dbReference type="Proteomes" id="UP000799750">
    <property type="component" value="Unassembled WGS sequence"/>
</dbReference>
<dbReference type="InterPro" id="IPR042104">
    <property type="entry name" value="PKS_dehydratase_sf"/>
</dbReference>
<feature type="active site" description="Proton acceptor; for dehydratase activity" evidence="6">
    <location>
        <position position="982"/>
    </location>
</feature>
<dbReference type="CDD" id="cd05195">
    <property type="entry name" value="enoyl_red"/>
    <property type="match status" value="1"/>
</dbReference>
<dbReference type="PROSITE" id="PS52019">
    <property type="entry name" value="PKS_MFAS_DH"/>
    <property type="match status" value="1"/>
</dbReference>
<dbReference type="SMART" id="SM00823">
    <property type="entry name" value="PKS_PP"/>
    <property type="match status" value="1"/>
</dbReference>
<dbReference type="InterPro" id="IPR036736">
    <property type="entry name" value="ACP-like_sf"/>
</dbReference>
<dbReference type="InterPro" id="IPR006162">
    <property type="entry name" value="Ppantetheine_attach_site"/>
</dbReference>
<dbReference type="OrthoDB" id="329835at2759"/>
<feature type="region of interest" description="C-terminal hotdog fold" evidence="6">
    <location>
        <begin position="1113"/>
        <end position="1267"/>
    </location>
</feature>
<dbReference type="Pfam" id="PF21089">
    <property type="entry name" value="PKS_DH_N"/>
    <property type="match status" value="1"/>
</dbReference>
<dbReference type="CDD" id="cd00833">
    <property type="entry name" value="PKS"/>
    <property type="match status" value="1"/>
</dbReference>
<dbReference type="InterPro" id="IPR036291">
    <property type="entry name" value="NAD(P)-bd_dom_sf"/>
</dbReference>
<dbReference type="Gene3D" id="3.40.50.150">
    <property type="entry name" value="Vaccinia Virus protein VP39"/>
    <property type="match status" value="1"/>
</dbReference>
<dbReference type="InterPro" id="IPR020807">
    <property type="entry name" value="PKS_DH"/>
</dbReference>
<name>A0A6A6QHZ8_9PEZI</name>
<dbReference type="SMART" id="SM00826">
    <property type="entry name" value="PKS_DH"/>
    <property type="match status" value="1"/>
</dbReference>
<dbReference type="InterPro" id="IPR014030">
    <property type="entry name" value="Ketoacyl_synth_N"/>
</dbReference>
<dbReference type="SMART" id="SM00829">
    <property type="entry name" value="PKS_ER"/>
    <property type="match status" value="1"/>
</dbReference>
<dbReference type="GO" id="GO:0004315">
    <property type="term" value="F:3-oxoacyl-[acyl-carrier-protein] synthase activity"/>
    <property type="evidence" value="ECO:0007669"/>
    <property type="project" value="InterPro"/>
</dbReference>
<dbReference type="InterPro" id="IPR049551">
    <property type="entry name" value="PKS_DH_C"/>
</dbReference>
<dbReference type="InterPro" id="IPR016036">
    <property type="entry name" value="Malonyl_transacylase_ACP-bd"/>
</dbReference>
<evidence type="ECO:0000259" key="7">
    <source>
        <dbReference type="PROSITE" id="PS50075"/>
    </source>
</evidence>
<evidence type="ECO:0000259" key="8">
    <source>
        <dbReference type="PROSITE" id="PS52004"/>
    </source>
</evidence>
<organism evidence="10 11">
    <name type="scientific">Lophium mytilinum</name>
    <dbReference type="NCBI Taxonomy" id="390894"/>
    <lineage>
        <taxon>Eukaryota</taxon>
        <taxon>Fungi</taxon>
        <taxon>Dikarya</taxon>
        <taxon>Ascomycota</taxon>
        <taxon>Pezizomycotina</taxon>
        <taxon>Dothideomycetes</taxon>
        <taxon>Pleosporomycetidae</taxon>
        <taxon>Mytilinidiales</taxon>
        <taxon>Mytilinidiaceae</taxon>
        <taxon>Lophium</taxon>
    </lineage>
</organism>
<dbReference type="Pfam" id="PF16197">
    <property type="entry name" value="KAsynt_C_assoc"/>
    <property type="match status" value="1"/>
</dbReference>
<dbReference type="SMART" id="SM00822">
    <property type="entry name" value="PKS_KR"/>
    <property type="match status" value="1"/>
</dbReference>
<evidence type="ECO:0000259" key="9">
    <source>
        <dbReference type="PROSITE" id="PS52019"/>
    </source>
</evidence>
<dbReference type="EMBL" id="MU004195">
    <property type="protein sequence ID" value="KAF2491841.1"/>
    <property type="molecule type" value="Genomic_DNA"/>
</dbReference>
<feature type="domain" description="Carrier" evidence="7">
    <location>
        <begin position="2329"/>
        <end position="2406"/>
    </location>
</feature>
<dbReference type="SUPFAM" id="SSF47336">
    <property type="entry name" value="ACP-like"/>
    <property type="match status" value="1"/>
</dbReference>
<dbReference type="InterPro" id="IPR016035">
    <property type="entry name" value="Acyl_Trfase/lysoPLipase"/>
</dbReference>
<keyword evidence="1" id="KW-0596">Phosphopantetheine</keyword>
<dbReference type="PANTHER" id="PTHR43775">
    <property type="entry name" value="FATTY ACID SYNTHASE"/>
    <property type="match status" value="1"/>
</dbReference>
<evidence type="ECO:0000256" key="4">
    <source>
        <dbReference type="ARBA" id="ARBA00023002"/>
    </source>
</evidence>
<dbReference type="InterPro" id="IPR016039">
    <property type="entry name" value="Thiolase-like"/>
</dbReference>
<protein>
    <submittedName>
        <fullName evidence="10">Putative polyketide synthase</fullName>
    </submittedName>
</protein>
<dbReference type="InterPro" id="IPR014043">
    <property type="entry name" value="Acyl_transferase_dom"/>
</dbReference>
<dbReference type="Pfam" id="PF00109">
    <property type="entry name" value="ketoacyl-synt"/>
    <property type="match status" value="1"/>
</dbReference>
<keyword evidence="11" id="KW-1185">Reference proteome</keyword>
<keyword evidence="3" id="KW-0808">Transferase</keyword>
<dbReference type="Pfam" id="PF08659">
    <property type="entry name" value="KR"/>
    <property type="match status" value="1"/>
</dbReference>
<feature type="domain" description="PKS/mFAS DH" evidence="9">
    <location>
        <begin position="950"/>
        <end position="1267"/>
    </location>
</feature>
<evidence type="ECO:0000256" key="2">
    <source>
        <dbReference type="ARBA" id="ARBA00022553"/>
    </source>
</evidence>
<dbReference type="Gene3D" id="3.40.50.720">
    <property type="entry name" value="NAD(P)-binding Rossmann-like Domain"/>
    <property type="match status" value="2"/>
</dbReference>
<dbReference type="Pfam" id="PF23297">
    <property type="entry name" value="ACP_SdgA_C"/>
    <property type="match status" value="1"/>
</dbReference>
<dbReference type="GO" id="GO:0006633">
    <property type="term" value="P:fatty acid biosynthetic process"/>
    <property type="evidence" value="ECO:0007669"/>
    <property type="project" value="InterPro"/>
</dbReference>
<dbReference type="InterPro" id="IPR057326">
    <property type="entry name" value="KR_dom"/>
</dbReference>
<dbReference type="Pfam" id="PF02801">
    <property type="entry name" value="Ketoacyl-synt_C"/>
    <property type="match status" value="1"/>
</dbReference>
<proteinExistence type="predicted"/>
<dbReference type="Pfam" id="PF00698">
    <property type="entry name" value="Acyl_transf_1"/>
    <property type="match status" value="1"/>
</dbReference>
<dbReference type="InterPro" id="IPR029063">
    <property type="entry name" value="SAM-dependent_MTases_sf"/>
</dbReference>
<dbReference type="GO" id="GO:0016491">
    <property type="term" value="F:oxidoreductase activity"/>
    <property type="evidence" value="ECO:0007669"/>
    <property type="project" value="UniProtKB-KW"/>
</dbReference>
<dbReference type="InterPro" id="IPR018201">
    <property type="entry name" value="Ketoacyl_synth_AS"/>
</dbReference>